<keyword evidence="2" id="KW-0699">rRNA-binding</keyword>
<sequence length="199" mass="21540">MTDDKKKFNKGKRNDAPKDEFDQRIIDLARVTRVMAGGKRLRFRACVVVGDHKGKIGYGIAKGKDVTIAVNKAVNRAKKALITLKTIDGTIPHQVTVKYKAAKVMLRPAPVGTGIVAGGAVRALLELSGIQNISAKILGANNKINNIQATFKAFSSILDKPRPEAKEPAIAKTEATKETVEPEEKESVVVDTANIKENK</sequence>
<evidence type="ECO:0000256" key="6">
    <source>
        <dbReference type="ARBA" id="ARBA00035255"/>
    </source>
</evidence>
<accession>A0A2M7RDR7</accession>
<feature type="domain" description="S5 DRBM" evidence="11">
    <location>
        <begin position="21"/>
        <end position="84"/>
    </location>
</feature>
<dbReference type="InterPro" id="IPR014721">
    <property type="entry name" value="Ribsml_uS5_D2-typ_fold_subgr"/>
</dbReference>
<dbReference type="InterPro" id="IPR013810">
    <property type="entry name" value="Ribosomal_uS5_N"/>
</dbReference>
<protein>
    <recommendedName>
        <fullName evidence="6">Small ribosomal subunit protein uS5</fullName>
    </recommendedName>
    <alternativeName>
        <fullName evidence="7">30S ribosomal protein S5</fullName>
    </alternativeName>
</protein>
<evidence type="ECO:0000256" key="10">
    <source>
        <dbReference type="SAM" id="MobiDB-lite"/>
    </source>
</evidence>
<dbReference type="AlphaFoldDB" id="A0A2M7RDR7"/>
<dbReference type="EMBL" id="PFMC01000056">
    <property type="protein sequence ID" value="PIY94814.1"/>
    <property type="molecule type" value="Genomic_DNA"/>
</dbReference>
<feature type="region of interest" description="Disordered" evidence="10">
    <location>
        <begin position="162"/>
        <end position="199"/>
    </location>
</feature>
<dbReference type="Pfam" id="PF00333">
    <property type="entry name" value="Ribosomal_S5"/>
    <property type="match status" value="1"/>
</dbReference>
<evidence type="ECO:0000256" key="2">
    <source>
        <dbReference type="ARBA" id="ARBA00022730"/>
    </source>
</evidence>
<evidence type="ECO:0000256" key="5">
    <source>
        <dbReference type="ARBA" id="ARBA00023274"/>
    </source>
</evidence>
<evidence type="ECO:0000313" key="12">
    <source>
        <dbReference type="EMBL" id="PIY94814.1"/>
    </source>
</evidence>
<reference evidence="13" key="1">
    <citation type="submission" date="2017-09" db="EMBL/GenBank/DDBJ databases">
        <title>Depth-based differentiation of microbial function through sediment-hosted aquifers and enrichment of novel symbionts in the deep terrestrial subsurface.</title>
        <authorList>
            <person name="Probst A.J."/>
            <person name="Ladd B."/>
            <person name="Jarett J.K."/>
            <person name="Geller-Mcgrath D.E."/>
            <person name="Sieber C.M.K."/>
            <person name="Emerson J.B."/>
            <person name="Anantharaman K."/>
            <person name="Thomas B.C."/>
            <person name="Malmstrom R."/>
            <person name="Stieglmeier M."/>
            <person name="Klingl A."/>
            <person name="Woyke T."/>
            <person name="Ryan C.M."/>
            <person name="Banfield J.F."/>
        </authorList>
    </citation>
    <scope>NUCLEOTIDE SEQUENCE [LARGE SCALE GENOMIC DNA]</scope>
</reference>
<evidence type="ECO:0000256" key="9">
    <source>
        <dbReference type="RuleBase" id="RU003823"/>
    </source>
</evidence>
<dbReference type="Proteomes" id="UP000228689">
    <property type="component" value="Unassembled WGS sequence"/>
</dbReference>
<comment type="caution">
    <text evidence="12">The sequence shown here is derived from an EMBL/GenBank/DDBJ whole genome shotgun (WGS) entry which is preliminary data.</text>
</comment>
<dbReference type="GO" id="GO:0019843">
    <property type="term" value="F:rRNA binding"/>
    <property type="evidence" value="ECO:0007669"/>
    <property type="project" value="UniProtKB-KW"/>
</dbReference>
<dbReference type="PANTHER" id="PTHR48277:SF1">
    <property type="entry name" value="MITOCHONDRIAL RIBOSOMAL PROTEIN S5"/>
    <property type="match status" value="1"/>
</dbReference>
<keyword evidence="3" id="KW-0694">RNA-binding</keyword>
<name>A0A2M7RDR7_9BACT</name>
<dbReference type="NCBIfam" id="TIGR01021">
    <property type="entry name" value="rpsE_bact"/>
    <property type="match status" value="1"/>
</dbReference>
<dbReference type="InterPro" id="IPR005712">
    <property type="entry name" value="Ribosomal_uS5_bac-type"/>
</dbReference>
<dbReference type="PROSITE" id="PS50881">
    <property type="entry name" value="S5_DSRBD"/>
    <property type="match status" value="1"/>
</dbReference>
<organism evidence="12 13">
    <name type="scientific">Candidatus Komeilibacteria bacterium CG_4_10_14_0_8_um_filter_37_78</name>
    <dbReference type="NCBI Taxonomy" id="1974471"/>
    <lineage>
        <taxon>Bacteria</taxon>
        <taxon>Candidatus Komeiliibacteriota</taxon>
    </lineage>
</organism>
<dbReference type="FunFam" id="3.30.230.10:FF:000002">
    <property type="entry name" value="30S ribosomal protein S5"/>
    <property type="match status" value="1"/>
</dbReference>
<dbReference type="SUPFAM" id="SSF54211">
    <property type="entry name" value="Ribosomal protein S5 domain 2-like"/>
    <property type="match status" value="1"/>
</dbReference>
<gene>
    <name evidence="12" type="primary">rpsE</name>
    <name evidence="12" type="ORF">COY67_01955</name>
</gene>
<dbReference type="InterPro" id="IPR020568">
    <property type="entry name" value="Ribosomal_Su5_D2-typ_SF"/>
</dbReference>
<keyword evidence="5 8" id="KW-0687">Ribonucleoprotein</keyword>
<dbReference type="GO" id="GO:0003735">
    <property type="term" value="F:structural constituent of ribosome"/>
    <property type="evidence" value="ECO:0007669"/>
    <property type="project" value="UniProtKB-UniRule"/>
</dbReference>
<evidence type="ECO:0000256" key="4">
    <source>
        <dbReference type="ARBA" id="ARBA00022980"/>
    </source>
</evidence>
<dbReference type="GO" id="GO:0015935">
    <property type="term" value="C:small ribosomal subunit"/>
    <property type="evidence" value="ECO:0007669"/>
    <property type="project" value="InterPro"/>
</dbReference>
<evidence type="ECO:0000313" key="13">
    <source>
        <dbReference type="Proteomes" id="UP000228689"/>
    </source>
</evidence>
<comment type="similarity">
    <text evidence="1 9">Belongs to the universal ribosomal protein uS5 family.</text>
</comment>
<dbReference type="InterPro" id="IPR000851">
    <property type="entry name" value="Ribosomal_uS5"/>
</dbReference>
<dbReference type="GO" id="GO:0005737">
    <property type="term" value="C:cytoplasm"/>
    <property type="evidence" value="ECO:0007669"/>
    <property type="project" value="UniProtKB-ARBA"/>
</dbReference>
<dbReference type="PANTHER" id="PTHR48277">
    <property type="entry name" value="MITOCHONDRIAL RIBOSOMAL PROTEIN S5"/>
    <property type="match status" value="1"/>
</dbReference>
<dbReference type="Gene3D" id="3.30.230.10">
    <property type="match status" value="1"/>
</dbReference>
<dbReference type="InterPro" id="IPR005324">
    <property type="entry name" value="Ribosomal_uS5_C"/>
</dbReference>
<evidence type="ECO:0000256" key="3">
    <source>
        <dbReference type="ARBA" id="ARBA00022884"/>
    </source>
</evidence>
<evidence type="ECO:0000256" key="7">
    <source>
        <dbReference type="ARBA" id="ARBA00035519"/>
    </source>
</evidence>
<dbReference type="GO" id="GO:0006412">
    <property type="term" value="P:translation"/>
    <property type="evidence" value="ECO:0007669"/>
    <property type="project" value="InterPro"/>
</dbReference>
<dbReference type="PROSITE" id="PS00585">
    <property type="entry name" value="RIBOSOMAL_S5"/>
    <property type="match status" value="1"/>
</dbReference>
<evidence type="ECO:0000256" key="1">
    <source>
        <dbReference type="ARBA" id="ARBA00008945"/>
    </source>
</evidence>
<dbReference type="InterPro" id="IPR018192">
    <property type="entry name" value="Ribosomal_uS5_N_CS"/>
</dbReference>
<evidence type="ECO:0000256" key="8">
    <source>
        <dbReference type="PROSITE-ProRule" id="PRU00268"/>
    </source>
</evidence>
<proteinExistence type="inferred from homology"/>
<dbReference type="Gene3D" id="3.30.160.20">
    <property type="match status" value="1"/>
</dbReference>
<dbReference type="SUPFAM" id="SSF54768">
    <property type="entry name" value="dsRNA-binding domain-like"/>
    <property type="match status" value="1"/>
</dbReference>
<keyword evidence="4 8" id="KW-0689">Ribosomal protein</keyword>
<dbReference type="Pfam" id="PF03719">
    <property type="entry name" value="Ribosomal_S5_C"/>
    <property type="match status" value="1"/>
</dbReference>
<evidence type="ECO:0000259" key="11">
    <source>
        <dbReference type="PROSITE" id="PS50881"/>
    </source>
</evidence>